<keyword evidence="1" id="KW-1185">Reference proteome</keyword>
<reference evidence="2" key="1">
    <citation type="submission" date="2024-02" db="UniProtKB">
        <authorList>
            <consortium name="WormBaseParasite"/>
        </authorList>
    </citation>
    <scope>IDENTIFICATION</scope>
</reference>
<dbReference type="WBParaSite" id="MBELARI_LOCUS3791">
    <property type="protein sequence ID" value="MBELARI_LOCUS3791"/>
    <property type="gene ID" value="MBELARI_LOCUS3791"/>
</dbReference>
<evidence type="ECO:0000313" key="1">
    <source>
        <dbReference type="Proteomes" id="UP000887575"/>
    </source>
</evidence>
<dbReference type="PANTHER" id="PTHR36516:SF1">
    <property type="entry name" value="DOMON DOMAIN-CONTAINING PROTEIN"/>
    <property type="match status" value="1"/>
</dbReference>
<evidence type="ECO:0000313" key="2">
    <source>
        <dbReference type="WBParaSite" id="MBELARI_LOCUS3791"/>
    </source>
</evidence>
<name>A0AAF3FB03_9BILA</name>
<organism evidence="1 2">
    <name type="scientific">Mesorhabditis belari</name>
    <dbReference type="NCBI Taxonomy" id="2138241"/>
    <lineage>
        <taxon>Eukaryota</taxon>
        <taxon>Metazoa</taxon>
        <taxon>Ecdysozoa</taxon>
        <taxon>Nematoda</taxon>
        <taxon>Chromadorea</taxon>
        <taxon>Rhabditida</taxon>
        <taxon>Rhabditina</taxon>
        <taxon>Rhabditomorpha</taxon>
        <taxon>Rhabditoidea</taxon>
        <taxon>Rhabditidae</taxon>
        <taxon>Mesorhabditinae</taxon>
        <taxon>Mesorhabditis</taxon>
    </lineage>
</organism>
<accession>A0AAF3FB03</accession>
<protein>
    <submittedName>
        <fullName evidence="2">Uncharacterized protein</fullName>
    </submittedName>
</protein>
<sequence>MTIRNYRVSLNTGLLANSGYVISVDQQPDVTPIFLNYNMNRLTARFQRPLSATGPRGFSLDNCVDWNFISASPLNPDGSVGAAAQGKTINVCPNRCNQPQLQAQTARDYYTNPVPEKALYNNRESSRFDGLYEQNGIDLTQ</sequence>
<dbReference type="PANTHER" id="PTHR36516">
    <property type="entry name" value="PROTEIN CBG04168-RELATED"/>
    <property type="match status" value="1"/>
</dbReference>
<proteinExistence type="predicted"/>
<dbReference type="Proteomes" id="UP000887575">
    <property type="component" value="Unassembled WGS sequence"/>
</dbReference>
<dbReference type="AlphaFoldDB" id="A0AAF3FB03"/>